<dbReference type="Gene3D" id="6.10.140.1340">
    <property type="match status" value="1"/>
</dbReference>
<gene>
    <name evidence="2" type="ORF">BN000_00354</name>
</gene>
<organism evidence="2 3">
    <name type="scientific">Mycobacterium europaeum</name>
    <dbReference type="NCBI Taxonomy" id="761804"/>
    <lineage>
        <taxon>Bacteria</taxon>
        <taxon>Bacillati</taxon>
        <taxon>Actinomycetota</taxon>
        <taxon>Actinomycetes</taxon>
        <taxon>Mycobacteriales</taxon>
        <taxon>Mycobacteriaceae</taxon>
        <taxon>Mycobacterium</taxon>
        <taxon>Mycobacterium simiae complex</taxon>
    </lineage>
</organism>
<dbReference type="AlphaFoldDB" id="A0A0U1CVK7"/>
<proteinExistence type="predicted"/>
<dbReference type="Pfam" id="PF11127">
    <property type="entry name" value="YgaP-like_TM"/>
    <property type="match status" value="1"/>
</dbReference>
<dbReference type="InterPro" id="IPR021309">
    <property type="entry name" value="YgaP-like_TM"/>
</dbReference>
<evidence type="ECO:0000259" key="1">
    <source>
        <dbReference type="Pfam" id="PF11127"/>
    </source>
</evidence>
<accession>A0A0U1CVK7</accession>
<keyword evidence="3" id="KW-1185">Reference proteome</keyword>
<dbReference type="EMBL" id="CTEC01000001">
    <property type="protein sequence ID" value="CQD02763.1"/>
    <property type="molecule type" value="Genomic_DNA"/>
</dbReference>
<name>A0A0U1CVK7_9MYCO</name>
<evidence type="ECO:0000313" key="2">
    <source>
        <dbReference type="EMBL" id="CQD02763.1"/>
    </source>
</evidence>
<reference evidence="3" key="1">
    <citation type="submission" date="2015-03" db="EMBL/GenBank/DDBJ databases">
        <authorList>
            <person name="Urmite Genomes"/>
        </authorList>
    </citation>
    <scope>NUCLEOTIDE SEQUENCE [LARGE SCALE GENOMIC DNA]</scope>
    <source>
        <strain evidence="3">CSUR P1344</strain>
    </source>
</reference>
<sequence>MTRPAMQRGAFGMPKPQGWTLERAVHLLAGSVVLASLLLGQKYSPRWRVLTGFVGANLLLDAAVGWCPTSLLLHRVGILTAAERSQDRSCVS</sequence>
<evidence type="ECO:0000313" key="3">
    <source>
        <dbReference type="Proteomes" id="UP000199601"/>
    </source>
</evidence>
<protein>
    <recommendedName>
        <fullName evidence="1">Inner membrane protein YgaP-like transmembrane domain-containing protein</fullName>
    </recommendedName>
</protein>
<feature type="domain" description="Inner membrane protein YgaP-like transmembrane" evidence="1">
    <location>
        <begin position="20"/>
        <end position="74"/>
    </location>
</feature>
<dbReference type="Proteomes" id="UP000199601">
    <property type="component" value="Unassembled WGS sequence"/>
</dbReference>